<evidence type="ECO:0000256" key="1">
    <source>
        <dbReference type="ARBA" id="ARBA00004141"/>
    </source>
</evidence>
<feature type="transmembrane region" description="Helical" evidence="8">
    <location>
        <begin position="430"/>
        <end position="448"/>
    </location>
</feature>
<evidence type="ECO:0000313" key="10">
    <source>
        <dbReference type="RefSeq" id="XP_006822131.1"/>
    </source>
</evidence>
<keyword evidence="3" id="KW-0813">Transport</keyword>
<dbReference type="InterPro" id="IPR036259">
    <property type="entry name" value="MFS_trans_sf"/>
</dbReference>
<evidence type="ECO:0000256" key="2">
    <source>
        <dbReference type="ARBA" id="ARBA00007965"/>
    </source>
</evidence>
<keyword evidence="9" id="KW-1185">Reference proteome</keyword>
<dbReference type="RefSeq" id="XP_006822131.1">
    <property type="nucleotide sequence ID" value="XM_006822068.1"/>
</dbReference>
<dbReference type="Pfam" id="PF01733">
    <property type="entry name" value="Nucleoside_tran"/>
    <property type="match status" value="1"/>
</dbReference>
<dbReference type="InterPro" id="IPR002259">
    <property type="entry name" value="Eqnu_transpt"/>
</dbReference>
<evidence type="ECO:0000256" key="8">
    <source>
        <dbReference type="SAM" id="Phobius"/>
    </source>
</evidence>
<name>A0ABM0MQ40_SACKO</name>
<keyword evidence="4 8" id="KW-0812">Transmembrane</keyword>
<dbReference type="PANTHER" id="PTHR10332:SF80">
    <property type="entry name" value="EQUILIBRATIVE NUCLEOSIDE TRANSPORTER 2, ISOFORM A"/>
    <property type="match status" value="1"/>
</dbReference>
<comment type="subcellular location">
    <subcellularLocation>
        <location evidence="1">Membrane</location>
        <topology evidence="1">Multi-pass membrane protein</topology>
    </subcellularLocation>
</comment>
<comment type="similarity">
    <text evidence="2">Belongs to the SLC29A/ENT transporter (TC 2.A.57) family.</text>
</comment>
<keyword evidence="5 8" id="KW-1133">Transmembrane helix</keyword>
<feature type="transmembrane region" description="Helical" evidence="8">
    <location>
        <begin position="359"/>
        <end position="380"/>
    </location>
</feature>
<evidence type="ECO:0000256" key="6">
    <source>
        <dbReference type="ARBA" id="ARBA00023136"/>
    </source>
</evidence>
<feature type="transmembrane region" description="Helical" evidence="8">
    <location>
        <begin position="392"/>
        <end position="418"/>
    </location>
</feature>
<feature type="transmembrane region" description="Helical" evidence="8">
    <location>
        <begin position="267"/>
        <end position="288"/>
    </location>
</feature>
<dbReference type="PRINTS" id="PR01130">
    <property type="entry name" value="DERENTRNSPRT"/>
</dbReference>
<dbReference type="SUPFAM" id="SSF103473">
    <property type="entry name" value="MFS general substrate transporter"/>
    <property type="match status" value="1"/>
</dbReference>
<feature type="transmembrane region" description="Helical" evidence="8">
    <location>
        <begin position="460"/>
        <end position="479"/>
    </location>
</feature>
<feature type="transmembrane region" description="Helical" evidence="8">
    <location>
        <begin position="294"/>
        <end position="317"/>
    </location>
</feature>
<accession>A0ABM0MQ40</accession>
<evidence type="ECO:0000256" key="4">
    <source>
        <dbReference type="ARBA" id="ARBA00022692"/>
    </source>
</evidence>
<feature type="transmembrane region" description="Helical" evidence="8">
    <location>
        <begin position="169"/>
        <end position="191"/>
    </location>
</feature>
<evidence type="ECO:0000313" key="9">
    <source>
        <dbReference type="Proteomes" id="UP000694865"/>
    </source>
</evidence>
<keyword evidence="6 8" id="KW-0472">Membrane</keyword>
<feature type="transmembrane region" description="Helical" evidence="8">
    <location>
        <begin position="500"/>
        <end position="522"/>
    </location>
</feature>
<feature type="transmembrane region" description="Helical" evidence="8">
    <location>
        <begin position="203"/>
        <end position="221"/>
    </location>
</feature>
<proteinExistence type="inferred from homology"/>
<evidence type="ECO:0000256" key="5">
    <source>
        <dbReference type="ARBA" id="ARBA00022989"/>
    </source>
</evidence>
<organism evidence="9 10">
    <name type="scientific">Saccoglossus kowalevskii</name>
    <name type="common">Acorn worm</name>
    <dbReference type="NCBI Taxonomy" id="10224"/>
    <lineage>
        <taxon>Eukaryota</taxon>
        <taxon>Metazoa</taxon>
        <taxon>Hemichordata</taxon>
        <taxon>Enteropneusta</taxon>
        <taxon>Harrimaniidae</taxon>
        <taxon>Saccoglossus</taxon>
    </lineage>
</organism>
<reference evidence="10" key="1">
    <citation type="submission" date="2025-08" db="UniProtKB">
        <authorList>
            <consortium name="RefSeq"/>
        </authorList>
    </citation>
    <scope>IDENTIFICATION</scope>
    <source>
        <tissue evidence="10">Testes</tissue>
    </source>
</reference>
<dbReference type="PANTHER" id="PTHR10332">
    <property type="entry name" value="EQUILIBRATIVE NUCLEOSIDE TRANSPORTER"/>
    <property type="match status" value="1"/>
</dbReference>
<evidence type="ECO:0000256" key="3">
    <source>
        <dbReference type="ARBA" id="ARBA00022448"/>
    </source>
</evidence>
<dbReference type="GeneID" id="100377043"/>
<feature type="region of interest" description="Disordered" evidence="7">
    <location>
        <begin position="1"/>
        <end position="20"/>
    </location>
</feature>
<sequence>MVVKRTGDGQDGSSKFPGYGKGRAPLIEFVELKDIEFEIDEVLRPPETDDTPVQNGTVPNGHVPNGKVPNGKVRNGSVANGDIPELHEIDVEKLPPSTETSVLIKTPYEKDDVSTTPPPVDRFKLVYWIFVLHGIGTLLPWNMFITAEAYFTEHKFGNVSDNAEYKDKFLSYLGIAGFVPTLCFMVVTLFISHKTMTKSRIGYSIILIILLFVLTEVLAIIDTSSWPGIFYGITMGTIVIFNGASAVYQSSLFGLAGSLPAKYTQAVLAGQGLGGTFVSIVSILSMASTSSLQAAGVGYFGCALVVLVICFISFIVMNRLPFVKYYLHTTHIDDNEKTDFTPKATPPFLQIFWQIKWQIFNIWMVFFVTLTCFPAVLVQVETSDEDPSDFKLKYFTPVTCFLLFNLCDFVGSIFPAWIRWPSSGRLWIPSTLRLIFIPIFLFCNYRPYDRTLPVLINNDYVYIAIVLVFSLSSGYLKSLPMMAAPKLVDAEHASTAGTMMALFLVLGIFCGLNFSLICPVIVSLG</sequence>
<feature type="transmembrane region" description="Helical" evidence="8">
    <location>
        <begin position="233"/>
        <end position="255"/>
    </location>
</feature>
<feature type="transmembrane region" description="Helical" evidence="8">
    <location>
        <begin position="125"/>
        <end position="149"/>
    </location>
</feature>
<evidence type="ECO:0000256" key="7">
    <source>
        <dbReference type="SAM" id="MobiDB-lite"/>
    </source>
</evidence>
<feature type="region of interest" description="Disordered" evidence="7">
    <location>
        <begin position="45"/>
        <end position="79"/>
    </location>
</feature>
<protein>
    <submittedName>
        <fullName evidence="10">Equilibrative nucleoside transporter 1-like</fullName>
    </submittedName>
</protein>
<gene>
    <name evidence="10" type="primary">LOC100377043</name>
</gene>
<dbReference type="Proteomes" id="UP000694865">
    <property type="component" value="Unplaced"/>
</dbReference>